<keyword evidence="2" id="KW-0479">Metal-binding</keyword>
<evidence type="ECO:0000256" key="2">
    <source>
        <dbReference type="ARBA" id="ARBA00022723"/>
    </source>
</evidence>
<evidence type="ECO:0000256" key="7">
    <source>
        <dbReference type="SAM" id="SignalP"/>
    </source>
</evidence>
<dbReference type="Pfam" id="PF02265">
    <property type="entry name" value="S1-P1_nuclease"/>
    <property type="match status" value="1"/>
</dbReference>
<dbReference type="Proteomes" id="UP000219353">
    <property type="component" value="Unassembled WGS sequence"/>
</dbReference>
<dbReference type="GO" id="GO:0004519">
    <property type="term" value="F:endonuclease activity"/>
    <property type="evidence" value="ECO:0007669"/>
    <property type="project" value="UniProtKB-KW"/>
</dbReference>
<evidence type="ECO:0000256" key="3">
    <source>
        <dbReference type="ARBA" id="ARBA00022759"/>
    </source>
</evidence>
<evidence type="ECO:0000313" key="8">
    <source>
        <dbReference type="EMBL" id="SNY51772.1"/>
    </source>
</evidence>
<gene>
    <name evidence="8" type="ORF">SAMN06297280_1973</name>
</gene>
<keyword evidence="5" id="KW-1015">Disulfide bond</keyword>
<evidence type="ECO:0000256" key="4">
    <source>
        <dbReference type="ARBA" id="ARBA00022801"/>
    </source>
</evidence>
<accession>A0A285IUW7</accession>
<keyword evidence="9" id="KW-1185">Reference proteome</keyword>
<feature type="signal peptide" evidence="7">
    <location>
        <begin position="1"/>
        <end position="28"/>
    </location>
</feature>
<dbReference type="InterPro" id="IPR003154">
    <property type="entry name" value="S1/P1nuclease"/>
</dbReference>
<sequence>MMLVRVMTKMAAYIIAASLLLMSADSQAFGRSGHIMICDMSYQLIQPATRHKLDKLIQATPYQSFGPACVWPDEVRSEEKFAWTKPHHYINLQRGETIVTREHCPKVGCVVSAIEDMQQRLQQEQQDWQALLFLSHYISDLHQPLHVSFADDLGGNRTAVYFYGEPSNLHGVWDSNMLTKLGYNEPEKQHQLFASLTEAQQQQWQQSGLMAWTNESAKITIGLYQEYRPGMLIDDNYLAKHQATLERRLLQAAVRLAATLDRLFAE</sequence>
<dbReference type="GO" id="GO:0016788">
    <property type="term" value="F:hydrolase activity, acting on ester bonds"/>
    <property type="evidence" value="ECO:0007669"/>
    <property type="project" value="InterPro"/>
</dbReference>
<evidence type="ECO:0000256" key="1">
    <source>
        <dbReference type="ARBA" id="ARBA00022722"/>
    </source>
</evidence>
<evidence type="ECO:0008006" key="10">
    <source>
        <dbReference type="Google" id="ProtNLM"/>
    </source>
</evidence>
<keyword evidence="4" id="KW-0378">Hydrolase</keyword>
<feature type="chain" id="PRO_5012289714" description="Endonuclease" evidence="7">
    <location>
        <begin position="29"/>
        <end position="266"/>
    </location>
</feature>
<dbReference type="CDD" id="cd11010">
    <property type="entry name" value="S1-P1_nuclease"/>
    <property type="match status" value="1"/>
</dbReference>
<dbReference type="Gene3D" id="1.10.575.10">
    <property type="entry name" value="P1 Nuclease"/>
    <property type="match status" value="1"/>
</dbReference>
<dbReference type="SUPFAM" id="SSF48537">
    <property type="entry name" value="Phospholipase C/P1 nuclease"/>
    <property type="match status" value="1"/>
</dbReference>
<organism evidence="8 9">
    <name type="scientific">Arsukibacterium tuosuense</name>
    <dbReference type="NCBI Taxonomy" id="1323745"/>
    <lineage>
        <taxon>Bacteria</taxon>
        <taxon>Pseudomonadati</taxon>
        <taxon>Pseudomonadota</taxon>
        <taxon>Gammaproteobacteria</taxon>
        <taxon>Chromatiales</taxon>
        <taxon>Chromatiaceae</taxon>
        <taxon>Arsukibacterium</taxon>
    </lineage>
</organism>
<reference evidence="9" key="1">
    <citation type="submission" date="2017-09" db="EMBL/GenBank/DDBJ databases">
        <authorList>
            <person name="Varghese N."/>
            <person name="Submissions S."/>
        </authorList>
    </citation>
    <scope>NUCLEOTIDE SEQUENCE [LARGE SCALE GENOMIC DNA]</scope>
    <source>
        <strain evidence="9">CGMCC 1.12461</strain>
    </source>
</reference>
<proteinExistence type="predicted"/>
<keyword evidence="3" id="KW-0255">Endonuclease</keyword>
<dbReference type="OrthoDB" id="267579at2"/>
<dbReference type="GO" id="GO:0003676">
    <property type="term" value="F:nucleic acid binding"/>
    <property type="evidence" value="ECO:0007669"/>
    <property type="project" value="InterPro"/>
</dbReference>
<dbReference type="GO" id="GO:0006308">
    <property type="term" value="P:DNA catabolic process"/>
    <property type="evidence" value="ECO:0007669"/>
    <property type="project" value="InterPro"/>
</dbReference>
<dbReference type="RefSeq" id="WP_097111207.1">
    <property type="nucleotide sequence ID" value="NZ_OBEB01000003.1"/>
</dbReference>
<dbReference type="EMBL" id="OBEB01000003">
    <property type="protein sequence ID" value="SNY51772.1"/>
    <property type="molecule type" value="Genomic_DNA"/>
</dbReference>
<evidence type="ECO:0000313" key="9">
    <source>
        <dbReference type="Proteomes" id="UP000219353"/>
    </source>
</evidence>
<name>A0A285IUW7_9GAMM</name>
<dbReference type="GO" id="GO:0046872">
    <property type="term" value="F:metal ion binding"/>
    <property type="evidence" value="ECO:0007669"/>
    <property type="project" value="UniProtKB-KW"/>
</dbReference>
<keyword evidence="7" id="KW-0732">Signal</keyword>
<keyword evidence="1" id="KW-0540">Nuclease</keyword>
<evidence type="ECO:0000256" key="6">
    <source>
        <dbReference type="ARBA" id="ARBA00023180"/>
    </source>
</evidence>
<dbReference type="PANTHER" id="PTHR33146:SF26">
    <property type="entry name" value="ENDONUCLEASE 4"/>
    <property type="match status" value="1"/>
</dbReference>
<dbReference type="PANTHER" id="PTHR33146">
    <property type="entry name" value="ENDONUCLEASE 4"/>
    <property type="match status" value="1"/>
</dbReference>
<keyword evidence="6" id="KW-0325">Glycoprotein</keyword>
<dbReference type="AlphaFoldDB" id="A0A285IUW7"/>
<protein>
    <recommendedName>
        <fullName evidence="10">Endonuclease</fullName>
    </recommendedName>
</protein>
<dbReference type="InterPro" id="IPR008947">
    <property type="entry name" value="PLipase_C/P1_nuclease_dom_sf"/>
</dbReference>
<evidence type="ECO:0000256" key="5">
    <source>
        <dbReference type="ARBA" id="ARBA00023157"/>
    </source>
</evidence>